<sequence length="89" mass="10315">MHIGSFRSEPVIRKAPETMPAFIRTADNDNLHAPRTVTVINKSLSRRRSMRRHLEKAFYTAVYLFTTRLTSRSGIEFSGTLRTLFIPYL</sequence>
<proteinExistence type="predicted"/>
<dbReference type="Proteomes" id="UP000016491">
    <property type="component" value="Unassembled WGS sequence"/>
</dbReference>
<accession>A0ABC9TUM2</accession>
<protein>
    <submittedName>
        <fullName evidence="1">Uncharacterized protein</fullName>
    </submittedName>
</protein>
<dbReference type="EMBL" id="AWSU01000272">
    <property type="protein sequence ID" value="ERI75055.1"/>
    <property type="molecule type" value="Genomic_DNA"/>
</dbReference>
<gene>
    <name evidence="1" type="ORF">CLOSYM_03491</name>
</gene>
<reference evidence="1 2" key="1">
    <citation type="submission" date="2013-07" db="EMBL/GenBank/DDBJ databases">
        <authorList>
            <person name="Weinstock G."/>
            <person name="Sodergren E."/>
            <person name="Wylie T."/>
            <person name="Fulton L."/>
            <person name="Fulton R."/>
            <person name="Fronick C."/>
            <person name="O'Laughlin M."/>
            <person name="Godfrey J."/>
            <person name="Miner T."/>
            <person name="Herter B."/>
            <person name="Appelbaum E."/>
            <person name="Cordes M."/>
            <person name="Lek S."/>
            <person name="Wollam A."/>
            <person name="Pepin K.H."/>
            <person name="Palsikar V.B."/>
            <person name="Mitreva M."/>
            <person name="Wilson R.K."/>
        </authorList>
    </citation>
    <scope>NUCLEOTIDE SEQUENCE [LARGE SCALE GENOMIC DNA]</scope>
    <source>
        <strain evidence="1 2">ATCC 14940</strain>
    </source>
</reference>
<evidence type="ECO:0000313" key="1">
    <source>
        <dbReference type="EMBL" id="ERI75055.1"/>
    </source>
</evidence>
<evidence type="ECO:0000313" key="2">
    <source>
        <dbReference type="Proteomes" id="UP000016491"/>
    </source>
</evidence>
<comment type="caution">
    <text evidence="1">The sequence shown here is derived from an EMBL/GenBank/DDBJ whole genome shotgun (WGS) entry which is preliminary data.</text>
</comment>
<name>A0ABC9TUM2_CLOSY</name>
<dbReference type="AlphaFoldDB" id="A0ABC9TUM2"/>
<organism evidence="1 2">
    <name type="scientific">[Clostridium] symbiosum ATCC 14940</name>
    <dbReference type="NCBI Taxonomy" id="411472"/>
    <lineage>
        <taxon>Bacteria</taxon>
        <taxon>Bacillati</taxon>
        <taxon>Bacillota</taxon>
        <taxon>Clostridia</taxon>
        <taxon>Lachnospirales</taxon>
        <taxon>Lachnospiraceae</taxon>
        <taxon>Otoolea</taxon>
    </lineage>
</organism>